<dbReference type="Proteomes" id="UP001212841">
    <property type="component" value="Unassembled WGS sequence"/>
</dbReference>
<dbReference type="EMBL" id="JADGJD010001097">
    <property type="protein sequence ID" value="KAJ3046762.1"/>
    <property type="molecule type" value="Genomic_DNA"/>
</dbReference>
<feature type="compositionally biased region" description="Low complexity" evidence="1">
    <location>
        <begin position="367"/>
        <end position="391"/>
    </location>
</feature>
<dbReference type="SUPFAM" id="SSF101447">
    <property type="entry name" value="Formin homology 2 domain (FH2 domain)"/>
    <property type="match status" value="1"/>
</dbReference>
<dbReference type="Pfam" id="PF02181">
    <property type="entry name" value="FH2"/>
    <property type="match status" value="1"/>
</dbReference>
<dbReference type="InterPro" id="IPR042201">
    <property type="entry name" value="FH2_Formin_sf"/>
</dbReference>
<dbReference type="AlphaFoldDB" id="A0AAD5S6K4"/>
<evidence type="ECO:0000256" key="1">
    <source>
        <dbReference type="SAM" id="MobiDB-lite"/>
    </source>
</evidence>
<feature type="compositionally biased region" description="Polar residues" evidence="1">
    <location>
        <begin position="399"/>
        <end position="409"/>
    </location>
</feature>
<proteinExistence type="predicted"/>
<feature type="compositionally biased region" description="Polar residues" evidence="1">
    <location>
        <begin position="450"/>
        <end position="459"/>
    </location>
</feature>
<dbReference type="InterPro" id="IPR015425">
    <property type="entry name" value="FH2_Formin"/>
</dbReference>
<dbReference type="PANTHER" id="PTHR45725">
    <property type="entry name" value="FORMIN HOMOLOGY 2 FAMILY MEMBER"/>
    <property type="match status" value="1"/>
</dbReference>
<evidence type="ECO:0000259" key="2">
    <source>
        <dbReference type="PROSITE" id="PS51444"/>
    </source>
</evidence>
<gene>
    <name evidence="3" type="ORF">HK097_000537</name>
</gene>
<feature type="region of interest" description="Disordered" evidence="1">
    <location>
        <begin position="339"/>
        <end position="413"/>
    </location>
</feature>
<feature type="domain" description="FH2" evidence="2">
    <location>
        <begin position="1"/>
        <end position="345"/>
    </location>
</feature>
<evidence type="ECO:0000313" key="3">
    <source>
        <dbReference type="EMBL" id="KAJ3046762.1"/>
    </source>
</evidence>
<dbReference type="PANTHER" id="PTHR45725:SF1">
    <property type="entry name" value="DISHEVELLED ASSOCIATED ACTIVATOR OF MORPHOGENESIS, ISOFORM D"/>
    <property type="match status" value="1"/>
</dbReference>
<sequence length="489" mass="55318">GGGSREGKSGEKGKGEKEKGVVQEVTLIDSKKAQNIMIFLKRLKQHTPKQLGQAVLNMDLKIVTEIVAERFLEFLPKDNELKILQSYEDDGKPLRLAEQFLIEMTKIPRCRERLETIHFMQEFPEKRKGLDEEITIAIDSFEVLRDNEEMARVLELILTMGNYMNSGSFIGGVHGFRIGSINKLENTKASSRMSLLHFLARTIETKFPELKHFTVGLKTLEKGAKLSYQTLTETLTRTRTSLSTLRRLIATAESEGDESLASVLKEFCENATREFEEVEKKHEEMQGLYEGVARLFGEDPGKTCPEEFLGVFVTFFRSFQNATQDNARELERTRLLEKRKKQQEDRDMQIRQQNQQQRPSPPLVSKQHQQQPPQQQRHLTPPSTSLPTPSSHASIAPASETTPPSQPTFTPLPKFTLDLPEIFSSKDLAMDDLLESLKRGGPLLREEKNGNSGRRSFSPQFGMRKGSGESGRKVSGGFGDFAGEILARF</sequence>
<dbReference type="SMART" id="SM00498">
    <property type="entry name" value="FH2"/>
    <property type="match status" value="1"/>
</dbReference>
<reference evidence="3" key="1">
    <citation type="submission" date="2020-05" db="EMBL/GenBank/DDBJ databases">
        <title>Phylogenomic resolution of chytrid fungi.</title>
        <authorList>
            <person name="Stajich J.E."/>
            <person name="Amses K."/>
            <person name="Simmons R."/>
            <person name="Seto K."/>
            <person name="Myers J."/>
            <person name="Bonds A."/>
            <person name="Quandt C.A."/>
            <person name="Barry K."/>
            <person name="Liu P."/>
            <person name="Grigoriev I."/>
            <person name="Longcore J.E."/>
            <person name="James T.Y."/>
        </authorList>
    </citation>
    <scope>NUCLEOTIDE SEQUENCE</scope>
    <source>
        <strain evidence="3">JEL0318</strain>
    </source>
</reference>
<feature type="non-terminal residue" evidence="3">
    <location>
        <position position="489"/>
    </location>
</feature>
<protein>
    <recommendedName>
        <fullName evidence="2">FH2 domain-containing protein</fullName>
    </recommendedName>
</protein>
<evidence type="ECO:0000313" key="4">
    <source>
        <dbReference type="Proteomes" id="UP001212841"/>
    </source>
</evidence>
<name>A0AAD5S6K4_9FUNG</name>
<dbReference type="PROSITE" id="PS51444">
    <property type="entry name" value="FH2"/>
    <property type="match status" value="1"/>
</dbReference>
<feature type="region of interest" description="Disordered" evidence="1">
    <location>
        <begin position="444"/>
        <end position="477"/>
    </location>
</feature>
<organism evidence="3 4">
    <name type="scientific">Rhizophlyctis rosea</name>
    <dbReference type="NCBI Taxonomy" id="64517"/>
    <lineage>
        <taxon>Eukaryota</taxon>
        <taxon>Fungi</taxon>
        <taxon>Fungi incertae sedis</taxon>
        <taxon>Chytridiomycota</taxon>
        <taxon>Chytridiomycota incertae sedis</taxon>
        <taxon>Chytridiomycetes</taxon>
        <taxon>Rhizophlyctidales</taxon>
        <taxon>Rhizophlyctidaceae</taxon>
        <taxon>Rhizophlyctis</taxon>
    </lineage>
</organism>
<dbReference type="InterPro" id="IPR051425">
    <property type="entry name" value="Formin_Homology"/>
</dbReference>
<keyword evidence="4" id="KW-1185">Reference proteome</keyword>
<dbReference type="Gene3D" id="1.20.58.2220">
    <property type="entry name" value="Formin, FH2 domain"/>
    <property type="match status" value="1"/>
</dbReference>
<feature type="compositionally biased region" description="Basic and acidic residues" evidence="1">
    <location>
        <begin position="339"/>
        <end position="349"/>
    </location>
</feature>
<comment type="caution">
    <text evidence="3">The sequence shown here is derived from an EMBL/GenBank/DDBJ whole genome shotgun (WGS) entry which is preliminary data.</text>
</comment>
<accession>A0AAD5S6K4</accession>